<dbReference type="NCBIfam" id="TIGR01640">
    <property type="entry name" value="F_box_assoc_1"/>
    <property type="match status" value="1"/>
</dbReference>
<dbReference type="Proteomes" id="UP001630127">
    <property type="component" value="Unassembled WGS sequence"/>
</dbReference>
<dbReference type="InterPro" id="IPR013187">
    <property type="entry name" value="F-box-assoc_dom_typ3"/>
</dbReference>
<dbReference type="PANTHER" id="PTHR31111">
    <property type="entry name" value="BNAA05G37150D PROTEIN-RELATED"/>
    <property type="match status" value="1"/>
</dbReference>
<comment type="caution">
    <text evidence="2">The sequence shown here is derived from an EMBL/GenBank/DDBJ whole genome shotgun (WGS) entry which is preliminary data.</text>
</comment>
<reference evidence="2 3" key="1">
    <citation type="submission" date="2024-11" db="EMBL/GenBank/DDBJ databases">
        <title>A near-complete genome assembly of Cinchona calisaya.</title>
        <authorList>
            <person name="Lian D.C."/>
            <person name="Zhao X.W."/>
            <person name="Wei L."/>
        </authorList>
    </citation>
    <scope>NUCLEOTIDE SEQUENCE [LARGE SCALE GENOMIC DNA]</scope>
    <source>
        <tissue evidence="2">Nenye</tissue>
    </source>
</reference>
<gene>
    <name evidence="2" type="ORF">ACH5RR_016047</name>
</gene>
<evidence type="ECO:0000313" key="3">
    <source>
        <dbReference type="Proteomes" id="UP001630127"/>
    </source>
</evidence>
<dbReference type="EMBL" id="JBJUIK010000007">
    <property type="protein sequence ID" value="KAL3523213.1"/>
    <property type="molecule type" value="Genomic_DNA"/>
</dbReference>
<organism evidence="2 3">
    <name type="scientific">Cinchona calisaya</name>
    <dbReference type="NCBI Taxonomy" id="153742"/>
    <lineage>
        <taxon>Eukaryota</taxon>
        <taxon>Viridiplantae</taxon>
        <taxon>Streptophyta</taxon>
        <taxon>Embryophyta</taxon>
        <taxon>Tracheophyta</taxon>
        <taxon>Spermatophyta</taxon>
        <taxon>Magnoliopsida</taxon>
        <taxon>eudicotyledons</taxon>
        <taxon>Gunneridae</taxon>
        <taxon>Pentapetalae</taxon>
        <taxon>asterids</taxon>
        <taxon>lamiids</taxon>
        <taxon>Gentianales</taxon>
        <taxon>Rubiaceae</taxon>
        <taxon>Cinchonoideae</taxon>
        <taxon>Cinchoneae</taxon>
        <taxon>Cinchona</taxon>
    </lineage>
</organism>
<dbReference type="Pfam" id="PF08268">
    <property type="entry name" value="FBA_3"/>
    <property type="match status" value="1"/>
</dbReference>
<feature type="domain" description="F-box associated beta-propeller type 3" evidence="1">
    <location>
        <begin position="2"/>
        <end position="208"/>
    </location>
</feature>
<sequence>MNEYKVLTVCNRLTRHHTFHVRGQTFRRSIQQRKMECEIYTLGLGGTPSWRKLENRPPKMLWDAWRGRPVVSSSINGSINWLVSEGGNDFLIVFDVRKEIFRVTKFKEHLNLIFTSIYEIQGRLTILRSSGDGKGSGWCTSLFFLEEYENQVLLRDQIDCPAVLGKFGRFSLGGVLGISPSGEIIFLDHNYDFLEGSFTTKIFYFNMKIEQE</sequence>
<accession>A0ABD2ZV88</accession>
<evidence type="ECO:0000259" key="1">
    <source>
        <dbReference type="Pfam" id="PF08268"/>
    </source>
</evidence>
<dbReference type="InterPro" id="IPR017451">
    <property type="entry name" value="F-box-assoc_interact_dom"/>
</dbReference>
<proteinExistence type="predicted"/>
<dbReference type="AlphaFoldDB" id="A0ABD2ZV88"/>
<evidence type="ECO:0000313" key="2">
    <source>
        <dbReference type="EMBL" id="KAL3523213.1"/>
    </source>
</evidence>
<protein>
    <recommendedName>
        <fullName evidence="1">F-box associated beta-propeller type 3 domain-containing protein</fullName>
    </recommendedName>
</protein>
<name>A0ABD2ZV88_9GENT</name>
<dbReference type="PANTHER" id="PTHR31111:SF138">
    <property type="entry name" value="F-BOX ASSOCIATED DOMAIN-CONTAINING PROTEIN"/>
    <property type="match status" value="1"/>
</dbReference>
<keyword evidence="3" id="KW-1185">Reference proteome</keyword>